<dbReference type="Pfam" id="PF03787">
    <property type="entry name" value="RAMPs"/>
    <property type="match status" value="1"/>
</dbReference>
<comment type="caution">
    <text evidence="4">The sequence shown here is derived from an EMBL/GenBank/DDBJ whole genome shotgun (WGS) entry which is preliminary data.</text>
</comment>
<dbReference type="EMBL" id="BLRY01000030">
    <property type="protein sequence ID" value="GFP27358.1"/>
    <property type="molecule type" value="Genomic_DNA"/>
</dbReference>
<evidence type="ECO:0000259" key="3">
    <source>
        <dbReference type="Pfam" id="PF03787"/>
    </source>
</evidence>
<feature type="domain" description="CRISPR type III-associated protein" evidence="3">
    <location>
        <begin position="10"/>
        <end position="319"/>
    </location>
</feature>
<dbReference type="InterPro" id="IPR005537">
    <property type="entry name" value="RAMP_III_fam"/>
</dbReference>
<dbReference type="PANTHER" id="PTHR36700">
    <property type="entry name" value="CRISPR SYSTEM CMR SUBUNIT CMR4"/>
    <property type="match status" value="1"/>
</dbReference>
<accession>A0A6V8P4F8</accession>
<reference evidence="4 5" key="1">
    <citation type="journal article" date="2020" name="Front. Microbiol.">
        <title>Single-cell genomics of novel Actinobacteria with the Wood-Ljungdahl pathway discovered in a serpentinizing system.</title>
        <authorList>
            <person name="Merino N."/>
            <person name="Kawai M."/>
            <person name="Boyd E.S."/>
            <person name="Colman D.R."/>
            <person name="McGlynn S.E."/>
            <person name="Nealson K.H."/>
            <person name="Kurokawa K."/>
            <person name="Hongoh Y."/>
        </authorList>
    </citation>
    <scope>NUCLEOTIDE SEQUENCE [LARGE SCALE GENOMIC DNA]</scope>
    <source>
        <strain evidence="4 5">S33</strain>
    </source>
</reference>
<keyword evidence="1" id="KW-0051">Antiviral defense</keyword>
<dbReference type="PANTHER" id="PTHR36700:SF1">
    <property type="entry name" value="CRISPR SYSTEM CMR SUBUNIT CMR4"/>
    <property type="match status" value="1"/>
</dbReference>
<gene>
    <name evidence="4" type="ORF">HKBW3S33_00771</name>
</gene>
<dbReference type="RefSeq" id="WP_176233263.1">
    <property type="nucleotide sequence ID" value="NZ_BLRY01000030.1"/>
</dbReference>
<keyword evidence="5" id="KW-1185">Reference proteome</keyword>
<evidence type="ECO:0000256" key="1">
    <source>
        <dbReference type="ARBA" id="ARBA00023118"/>
    </source>
</evidence>
<proteinExistence type="predicted"/>
<name>A0A6V8P4F8_9ACTN</name>
<dbReference type="AlphaFoldDB" id="A0A6V8P4F8"/>
<evidence type="ECO:0000313" key="5">
    <source>
        <dbReference type="Proteomes" id="UP000591948"/>
    </source>
</evidence>
<dbReference type="GO" id="GO:0051607">
    <property type="term" value="P:defense response to virus"/>
    <property type="evidence" value="ECO:0007669"/>
    <property type="project" value="UniProtKB-KW"/>
</dbReference>
<dbReference type="NCBIfam" id="TIGR02580">
    <property type="entry name" value="cas_RAMP_Cmr4"/>
    <property type="match status" value="1"/>
</dbReference>
<dbReference type="Proteomes" id="UP000591948">
    <property type="component" value="Unassembled WGS sequence"/>
</dbReference>
<organism evidence="4 5">
    <name type="scientific">Candidatus Hakubella thermalkaliphila</name>
    <dbReference type="NCBI Taxonomy" id="2754717"/>
    <lineage>
        <taxon>Bacteria</taxon>
        <taxon>Bacillati</taxon>
        <taxon>Actinomycetota</taxon>
        <taxon>Actinomycetota incertae sedis</taxon>
        <taxon>Candidatus Hakubellales</taxon>
        <taxon>Candidatus Hakubellaceae</taxon>
        <taxon>Candidatus Hakubella</taxon>
    </lineage>
</organism>
<evidence type="ECO:0000256" key="2">
    <source>
        <dbReference type="ARBA" id="ARBA00093789"/>
    </source>
</evidence>
<comment type="subunit">
    <text evidence="2">Part of the Csm effector complex that includes Cas10, Csm2, Csm3, Csm4 and Csm5.</text>
</comment>
<protein>
    <submittedName>
        <fullName evidence="4">CRISPR-associated protein Cmr4</fullName>
    </submittedName>
</protein>
<dbReference type="InterPro" id="IPR013410">
    <property type="entry name" value="CRISPR-assoc_RAMP_Cmr4"/>
</dbReference>
<sequence>MYKEKTMMFLYAETPIHPGAGSGAGFIDLPVQRERFTGLPIFQASGIKGAMREYFESQTSGPQNEILDAFGPDTARAAEHAGALGVSEAKILLFPVRSLYGVFAYLTCPLVLQRFKRDLELVGHVPTLWPATIPTPTGETVFVISTRDGSGTIIARGPNVNDLKAVFDEYAFSARPSPETRQIAEFIRDHAFPTSGEYINWKNQFPGRFAIVPDDVFLDFTRLGAEVLTRNRIDDNTGTVEEGALWTEEHLPSETFLYSVLLAADPMTDTSKRPKALADGSAVLNFVKAGLTRSGLSISGLDNRRLQIGGDQTLGRGIVMARFLSKEGGP</sequence>
<evidence type="ECO:0000313" key="4">
    <source>
        <dbReference type="EMBL" id="GFP27358.1"/>
    </source>
</evidence>